<sequence length="85" mass="9529">MAQREILELSVTMLQTTHVTPLETHNNILPDYYSDTRGQTSPPTITLRAGVNSEESPLPPEYQLDKAKLVAESSQMVNRWRTGCA</sequence>
<dbReference type="Gramene" id="Al_scaffold_0001_5057">
    <property type="protein sequence ID" value="Al_scaffold_0001_5057"/>
    <property type="gene ID" value="Al_scaffold_0001_5057"/>
</dbReference>
<reference evidence="2" key="1">
    <citation type="journal article" date="2011" name="Nat. Genet.">
        <title>The Arabidopsis lyrata genome sequence and the basis of rapid genome size change.</title>
        <authorList>
            <person name="Hu T.T."/>
            <person name="Pattyn P."/>
            <person name="Bakker E.G."/>
            <person name="Cao J."/>
            <person name="Cheng J.-F."/>
            <person name="Clark R.M."/>
            <person name="Fahlgren N."/>
            <person name="Fawcett J.A."/>
            <person name="Grimwood J."/>
            <person name="Gundlach H."/>
            <person name="Haberer G."/>
            <person name="Hollister J.D."/>
            <person name="Ossowski S."/>
            <person name="Ottilar R.P."/>
            <person name="Salamov A.A."/>
            <person name="Schneeberger K."/>
            <person name="Spannagl M."/>
            <person name="Wang X."/>
            <person name="Yang L."/>
            <person name="Nasrallah M.E."/>
            <person name="Bergelson J."/>
            <person name="Carrington J.C."/>
            <person name="Gaut B.S."/>
            <person name="Schmutz J."/>
            <person name="Mayer K.F.X."/>
            <person name="Van de Peer Y."/>
            <person name="Grigoriev I.V."/>
            <person name="Nordborg M."/>
            <person name="Weigel D."/>
            <person name="Guo Y.-L."/>
        </authorList>
    </citation>
    <scope>NUCLEOTIDE SEQUENCE [LARGE SCALE GENOMIC DNA]</scope>
    <source>
        <strain evidence="2">cv. MN47</strain>
    </source>
</reference>
<organism evidence="2">
    <name type="scientific">Arabidopsis lyrata subsp. lyrata</name>
    <name type="common">Lyre-leaved rock-cress</name>
    <dbReference type="NCBI Taxonomy" id="81972"/>
    <lineage>
        <taxon>Eukaryota</taxon>
        <taxon>Viridiplantae</taxon>
        <taxon>Streptophyta</taxon>
        <taxon>Embryophyta</taxon>
        <taxon>Tracheophyta</taxon>
        <taxon>Spermatophyta</taxon>
        <taxon>Magnoliopsida</taxon>
        <taxon>eudicotyledons</taxon>
        <taxon>Gunneridae</taxon>
        <taxon>Pentapetalae</taxon>
        <taxon>rosids</taxon>
        <taxon>malvids</taxon>
        <taxon>Brassicales</taxon>
        <taxon>Brassicaceae</taxon>
        <taxon>Camelineae</taxon>
        <taxon>Arabidopsis</taxon>
    </lineage>
</organism>
<protein>
    <submittedName>
        <fullName evidence="1">Predicted protein</fullName>
    </submittedName>
</protein>
<evidence type="ECO:0000313" key="2">
    <source>
        <dbReference type="Proteomes" id="UP000008694"/>
    </source>
</evidence>
<dbReference type="AlphaFoldDB" id="D7KP08"/>
<proteinExistence type="predicted"/>
<dbReference type="HOGENOM" id="CLU_2515695_0_0_1"/>
<name>D7KP08_ARALL</name>
<accession>D7KP08</accession>
<gene>
    <name evidence="1" type="ORF">ARALYDRAFT_682734</name>
</gene>
<evidence type="ECO:0000313" key="1">
    <source>
        <dbReference type="EMBL" id="EFH70843.1"/>
    </source>
</evidence>
<dbReference type="Proteomes" id="UP000008694">
    <property type="component" value="Unassembled WGS sequence"/>
</dbReference>
<dbReference type="EMBL" id="GL348713">
    <property type="protein sequence ID" value="EFH70843.1"/>
    <property type="molecule type" value="Genomic_DNA"/>
</dbReference>
<keyword evidence="2" id="KW-1185">Reference proteome</keyword>